<dbReference type="PANTHER" id="PTHR30461">
    <property type="entry name" value="DNA-INVERTASE FROM LAMBDOID PROPHAGE"/>
    <property type="match status" value="1"/>
</dbReference>
<dbReference type="PROSITE" id="PS00397">
    <property type="entry name" value="RECOMBINASES_1"/>
    <property type="match status" value="1"/>
</dbReference>
<name>A0ABY3MFU2_AERVE</name>
<evidence type="ECO:0000313" key="8">
    <source>
        <dbReference type="Proteomes" id="UP000323129"/>
    </source>
</evidence>
<dbReference type="Gene3D" id="3.40.50.1390">
    <property type="entry name" value="Resolvase, N-terminal catalytic domain"/>
    <property type="match status" value="1"/>
</dbReference>
<comment type="similarity">
    <text evidence="1">Belongs to the site-specific recombinase resolvase family.</text>
</comment>
<dbReference type="RefSeq" id="WP_115544985.1">
    <property type="nucleotide sequence ID" value="NZ_NMUR01000052.1"/>
</dbReference>
<evidence type="ECO:0000256" key="2">
    <source>
        <dbReference type="ARBA" id="ARBA00022908"/>
    </source>
</evidence>
<evidence type="ECO:0000313" key="7">
    <source>
        <dbReference type="EMBL" id="TYD40061.1"/>
    </source>
</evidence>
<accession>A0ABY3MFU2</accession>
<feature type="active site" description="O-(5'-phospho-DNA)-serine intermediate" evidence="5">
    <location>
        <position position="10"/>
    </location>
</feature>
<comment type="caution">
    <text evidence="7">The sequence shown here is derived from an EMBL/GenBank/DDBJ whole genome shotgun (WGS) entry which is preliminary data.</text>
</comment>
<keyword evidence="3" id="KW-0238">DNA-binding</keyword>
<dbReference type="Proteomes" id="UP000323129">
    <property type="component" value="Unassembled WGS sequence"/>
</dbReference>
<feature type="domain" description="Resolvase/invertase-type recombinase catalytic" evidence="6">
    <location>
        <begin position="2"/>
        <end position="139"/>
    </location>
</feature>
<dbReference type="SUPFAM" id="SSF53041">
    <property type="entry name" value="Resolvase-like"/>
    <property type="match status" value="1"/>
</dbReference>
<dbReference type="CDD" id="cd03768">
    <property type="entry name" value="SR_ResInv"/>
    <property type="match status" value="1"/>
</dbReference>
<keyword evidence="2" id="KW-0229">DNA integration</keyword>
<dbReference type="InterPro" id="IPR006118">
    <property type="entry name" value="Recombinase_CS"/>
</dbReference>
<evidence type="ECO:0000256" key="3">
    <source>
        <dbReference type="ARBA" id="ARBA00023125"/>
    </source>
</evidence>
<keyword evidence="8" id="KW-1185">Reference proteome</keyword>
<dbReference type="Pfam" id="PF00239">
    <property type="entry name" value="Resolvase"/>
    <property type="match status" value="1"/>
</dbReference>
<reference evidence="7 8" key="1">
    <citation type="submission" date="2017-08" db="EMBL/GenBank/DDBJ databases">
        <title>Aeromonas veronii bv sobria strain NS22 whole genome sequencing.</title>
        <authorList>
            <person name="Katharios P."/>
            <person name="Ha V.Q."/>
            <person name="Smyrli M."/>
        </authorList>
    </citation>
    <scope>NUCLEOTIDE SEQUENCE [LARGE SCALE GENOMIC DNA]</scope>
    <source>
        <strain evidence="7 8">NS22</strain>
    </source>
</reference>
<evidence type="ECO:0000256" key="1">
    <source>
        <dbReference type="ARBA" id="ARBA00009913"/>
    </source>
</evidence>
<keyword evidence="4" id="KW-0233">DNA recombination</keyword>
<gene>
    <name evidence="7" type="ORF">CJF24_21420</name>
</gene>
<dbReference type="PANTHER" id="PTHR30461:SF26">
    <property type="entry name" value="RESOLVASE HOMOLOG YNEB"/>
    <property type="match status" value="1"/>
</dbReference>
<dbReference type="PROSITE" id="PS51736">
    <property type="entry name" value="RECOMBINASES_3"/>
    <property type="match status" value="1"/>
</dbReference>
<protein>
    <recommendedName>
        <fullName evidence="6">Resolvase/invertase-type recombinase catalytic domain-containing protein</fullName>
    </recommendedName>
</protein>
<evidence type="ECO:0000256" key="5">
    <source>
        <dbReference type="PROSITE-ProRule" id="PRU10137"/>
    </source>
</evidence>
<dbReference type="SMART" id="SM00857">
    <property type="entry name" value="Resolvase"/>
    <property type="match status" value="1"/>
</dbReference>
<dbReference type="InterPro" id="IPR006119">
    <property type="entry name" value="Resolv_N"/>
</dbReference>
<sequence>MTIYAYLRVSSETQQTARQEAASWLSGIPSECVYVDKASGKNMDRPAWQELMSKVSAGDEIHAHELSRIGRSLSDLTALADDLMGRGVVLVIHKEGIRLEQNNLTSKLIFGILGSIAAWERETIKERQREGIEAIKADPEKRAEKYKGRQRTATESSRADQIEKLLIEGLKPQKIAEQTGAGIATVYRIKKALSTEQTGL</sequence>
<dbReference type="Gene3D" id="1.10.10.60">
    <property type="entry name" value="Homeodomain-like"/>
    <property type="match status" value="1"/>
</dbReference>
<dbReference type="InterPro" id="IPR036162">
    <property type="entry name" value="Resolvase-like_N_sf"/>
</dbReference>
<dbReference type="InterPro" id="IPR050639">
    <property type="entry name" value="SSR_resolvase"/>
</dbReference>
<evidence type="ECO:0000259" key="6">
    <source>
        <dbReference type="PROSITE" id="PS51736"/>
    </source>
</evidence>
<proteinExistence type="inferred from homology"/>
<organism evidence="7 8">
    <name type="scientific">Aeromonas veronii</name>
    <dbReference type="NCBI Taxonomy" id="654"/>
    <lineage>
        <taxon>Bacteria</taxon>
        <taxon>Pseudomonadati</taxon>
        <taxon>Pseudomonadota</taxon>
        <taxon>Gammaproteobacteria</taxon>
        <taxon>Aeromonadales</taxon>
        <taxon>Aeromonadaceae</taxon>
        <taxon>Aeromonas</taxon>
    </lineage>
</organism>
<dbReference type="EMBL" id="NQMC01000120">
    <property type="protein sequence ID" value="TYD40061.1"/>
    <property type="molecule type" value="Genomic_DNA"/>
</dbReference>
<evidence type="ECO:0000256" key="4">
    <source>
        <dbReference type="ARBA" id="ARBA00023172"/>
    </source>
</evidence>